<keyword evidence="7" id="KW-0624">Polysaccharide degradation</keyword>
<evidence type="ECO:0000313" key="8">
    <source>
        <dbReference type="EMBL" id="ART53320.1"/>
    </source>
</evidence>
<dbReference type="SUPFAM" id="SSF48208">
    <property type="entry name" value="Six-hairpin glycosidases"/>
    <property type="match status" value="1"/>
</dbReference>
<sequence length="427" mass="46166">MPGATSVSADAGDCGGGAVLAPLEGQGAGLRRRSLAGAGLLWPLLAAAAPRAAPQAALPCPAWPLWQAFVQRFVQADGRVIDDQHQTRYTTSEGQAYALFFCLVANERGRFDTLLRWTERHLADGDLTARLPGWRWGRHDSGEWSLVDANAASDADLWLAYTLFEAARLWDMPSYGLLAQALLARIEATELVRLPGLGWMLLPGPLGFQTDAARWRFNPSYLPVHQLRYFASLRADRPWREVADNTLAMLRAVAPHGLVPDWVEYSEAQGWHATATSPALGSYDAIRSYLWAGLLHGADPARSQLLRLLGGMRRWLAAGHAQPPQKVRTSDGTGTGVAPPGFSAALLPYLQALGAKEQLAAQLTRVVLSTRAAGEGRAANGCPASRFATALLGHPPTYYDQVLALFGQGALEGRYRFGPTGALLPRY</sequence>
<dbReference type="Gene3D" id="1.50.10.10">
    <property type="match status" value="1"/>
</dbReference>
<keyword evidence="6" id="KW-0326">Glycosidase</keyword>
<keyword evidence="7" id="KW-0119">Carbohydrate metabolism</keyword>
<dbReference type="GO" id="GO:0008810">
    <property type="term" value="F:cellulase activity"/>
    <property type="evidence" value="ECO:0007669"/>
    <property type="project" value="UniProtKB-EC"/>
</dbReference>
<dbReference type="EMBL" id="CP021361">
    <property type="protein sequence ID" value="ART53320.1"/>
    <property type="molecule type" value="Genomic_DNA"/>
</dbReference>
<keyword evidence="9" id="KW-1185">Reference proteome</keyword>
<dbReference type="InterPro" id="IPR002037">
    <property type="entry name" value="Glyco_hydro_8"/>
</dbReference>
<comment type="similarity">
    <text evidence="2">Belongs to the glycosyl hydrolase 8 (cellulase D) family.</text>
</comment>
<dbReference type="InterPro" id="IPR012341">
    <property type="entry name" value="6hp_glycosidase-like_sf"/>
</dbReference>
<dbReference type="Pfam" id="PF01270">
    <property type="entry name" value="Glyco_hydro_8"/>
    <property type="match status" value="1"/>
</dbReference>
<gene>
    <name evidence="8" type="ORF">CBP34_18885</name>
</gene>
<evidence type="ECO:0000256" key="7">
    <source>
        <dbReference type="ARBA" id="ARBA00023326"/>
    </source>
</evidence>
<dbReference type="EC" id="3.2.1.4" evidence="3"/>
<comment type="catalytic activity">
    <reaction evidence="1">
        <text>Endohydrolysis of (1-&gt;4)-beta-D-glucosidic linkages in cellulose, lichenin and cereal beta-D-glucans.</text>
        <dbReference type="EC" id="3.2.1.4"/>
    </reaction>
</comment>
<dbReference type="NCBIfam" id="NF008305">
    <property type="entry name" value="PRK11097.1"/>
    <property type="match status" value="1"/>
</dbReference>
<evidence type="ECO:0000313" key="9">
    <source>
        <dbReference type="Proteomes" id="UP000194432"/>
    </source>
</evidence>
<dbReference type="PRINTS" id="PR00735">
    <property type="entry name" value="GLHYDRLASE8"/>
</dbReference>
<reference evidence="8 9" key="1">
    <citation type="submission" date="2017-05" db="EMBL/GenBank/DDBJ databases">
        <title>Polyphasic characterization of four soil-derived phenanthrene-degrading Acidovorax strains and proposal of Acidovorax phenanthrenivorans sp. nov.</title>
        <authorList>
            <person name="Singleton D.R."/>
            <person name="Lee J."/>
            <person name="Dickey A.N."/>
            <person name="Stroud A."/>
            <person name="Scholl E.H."/>
            <person name="Wright F.A."/>
            <person name="Aitken M.D."/>
        </authorList>
    </citation>
    <scope>NUCLEOTIDE SEQUENCE [LARGE SCALE GENOMIC DNA]</scope>
    <source>
        <strain evidence="8">NA3</strain>
    </source>
</reference>
<proteinExistence type="inferred from homology"/>
<dbReference type="Proteomes" id="UP000194432">
    <property type="component" value="Chromosome 1"/>
</dbReference>
<organism evidence="8 9">
    <name type="scientific">Acidovorax carolinensis</name>
    <dbReference type="NCBI Taxonomy" id="553814"/>
    <lineage>
        <taxon>Bacteria</taxon>
        <taxon>Pseudomonadati</taxon>
        <taxon>Pseudomonadota</taxon>
        <taxon>Betaproteobacteria</taxon>
        <taxon>Burkholderiales</taxon>
        <taxon>Comamonadaceae</taxon>
        <taxon>Acidovorax</taxon>
    </lineage>
</organism>
<evidence type="ECO:0000256" key="1">
    <source>
        <dbReference type="ARBA" id="ARBA00000966"/>
    </source>
</evidence>
<evidence type="ECO:0000256" key="4">
    <source>
        <dbReference type="ARBA" id="ARBA00022801"/>
    </source>
</evidence>
<protein>
    <recommendedName>
        <fullName evidence="3">cellulase</fullName>
        <ecNumber evidence="3">3.2.1.4</ecNumber>
    </recommendedName>
</protein>
<keyword evidence="5" id="KW-0136">Cellulose degradation</keyword>
<evidence type="ECO:0000256" key="2">
    <source>
        <dbReference type="ARBA" id="ARBA00009209"/>
    </source>
</evidence>
<accession>A0A240U7G4</accession>
<name>A0A240U7G4_9BURK</name>
<keyword evidence="4" id="KW-0378">Hydrolase</keyword>
<dbReference type="KEGG" id="acin:CBP34_18885"/>
<evidence type="ECO:0000256" key="5">
    <source>
        <dbReference type="ARBA" id="ARBA00023001"/>
    </source>
</evidence>
<dbReference type="GO" id="GO:0030245">
    <property type="term" value="P:cellulose catabolic process"/>
    <property type="evidence" value="ECO:0007669"/>
    <property type="project" value="UniProtKB-KW"/>
</dbReference>
<evidence type="ECO:0000256" key="6">
    <source>
        <dbReference type="ARBA" id="ARBA00023295"/>
    </source>
</evidence>
<dbReference type="AlphaFoldDB" id="A0A240U7G4"/>
<dbReference type="InterPro" id="IPR008928">
    <property type="entry name" value="6-hairpin_glycosidase_sf"/>
</dbReference>
<evidence type="ECO:0000256" key="3">
    <source>
        <dbReference type="ARBA" id="ARBA00012601"/>
    </source>
</evidence>